<sequence>MSSPLNLGRKARLDRRAILQDKFSHQVTAERKRIAWEEVTCAINAVSHVTRQREGIKKKFINFKSLVKKSAALKREQEKSGEENSLLS</sequence>
<dbReference type="EMBL" id="VSRR010011307">
    <property type="protein sequence ID" value="MPC52987.1"/>
    <property type="molecule type" value="Genomic_DNA"/>
</dbReference>
<dbReference type="Proteomes" id="UP000324222">
    <property type="component" value="Unassembled WGS sequence"/>
</dbReference>
<dbReference type="GO" id="GO:0005634">
    <property type="term" value="C:nucleus"/>
    <property type="evidence" value="ECO:0007669"/>
    <property type="project" value="TreeGrafter"/>
</dbReference>
<evidence type="ECO:0000256" key="1">
    <source>
        <dbReference type="ARBA" id="ARBA00011764"/>
    </source>
</evidence>
<organism evidence="5 6">
    <name type="scientific">Portunus trituberculatus</name>
    <name type="common">Swimming crab</name>
    <name type="synonym">Neptunus trituberculatus</name>
    <dbReference type="NCBI Taxonomy" id="210409"/>
    <lineage>
        <taxon>Eukaryota</taxon>
        <taxon>Metazoa</taxon>
        <taxon>Ecdysozoa</taxon>
        <taxon>Arthropoda</taxon>
        <taxon>Crustacea</taxon>
        <taxon>Multicrustacea</taxon>
        <taxon>Malacostraca</taxon>
        <taxon>Eumalacostraca</taxon>
        <taxon>Eucarida</taxon>
        <taxon>Decapoda</taxon>
        <taxon>Pleocyemata</taxon>
        <taxon>Brachyura</taxon>
        <taxon>Eubrachyura</taxon>
        <taxon>Portunoidea</taxon>
        <taxon>Portunidae</taxon>
        <taxon>Portuninae</taxon>
        <taxon>Portunus</taxon>
    </lineage>
</organism>
<protein>
    <recommendedName>
        <fullName evidence="2">Regulatory protein zeste</fullName>
    </recommendedName>
</protein>
<dbReference type="Pfam" id="PF13873">
    <property type="entry name" value="Myb_DNA-bind_5"/>
    <property type="match status" value="1"/>
</dbReference>
<accession>A0A5B7G5W3</accession>
<dbReference type="OrthoDB" id="6360773at2759"/>
<gene>
    <name evidence="5" type="ORF">E2C01_046869</name>
</gene>
<evidence type="ECO:0000313" key="6">
    <source>
        <dbReference type="Proteomes" id="UP000324222"/>
    </source>
</evidence>
<name>A0A5B7G5W3_PORTR</name>
<dbReference type="PANTHER" id="PTHR23098:SF16">
    <property type="entry name" value="REGULATORY PROTEIN ZESTE"/>
    <property type="match status" value="1"/>
</dbReference>
<keyword evidence="6" id="KW-1185">Reference proteome</keyword>
<comment type="caution">
    <text evidence="5">The sequence shown here is derived from an EMBL/GenBank/DDBJ whole genome shotgun (WGS) entry which is preliminary data.</text>
</comment>
<dbReference type="InterPro" id="IPR028002">
    <property type="entry name" value="Myb_DNA-bind_5"/>
</dbReference>
<evidence type="ECO:0000259" key="4">
    <source>
        <dbReference type="Pfam" id="PF13873"/>
    </source>
</evidence>
<reference evidence="5 6" key="1">
    <citation type="submission" date="2019-05" db="EMBL/GenBank/DDBJ databases">
        <title>Another draft genome of Portunus trituberculatus and its Hox gene families provides insights of decapod evolution.</title>
        <authorList>
            <person name="Jeong J.-H."/>
            <person name="Song I."/>
            <person name="Kim S."/>
            <person name="Choi T."/>
            <person name="Kim D."/>
            <person name="Ryu S."/>
            <person name="Kim W."/>
        </authorList>
    </citation>
    <scope>NUCLEOTIDE SEQUENCE [LARGE SCALE GENOMIC DNA]</scope>
    <source>
        <tissue evidence="5">Muscle</tissue>
    </source>
</reference>
<dbReference type="PANTHER" id="PTHR23098">
    <property type="entry name" value="AGAP001331-PA-RELATED"/>
    <property type="match status" value="1"/>
</dbReference>
<comment type="subunit">
    <text evidence="1">Self-associates forming complexes of several hundred monomers.</text>
</comment>
<feature type="domain" description="Myb/SANT-like DNA-binding" evidence="4">
    <location>
        <begin position="14"/>
        <end position="71"/>
    </location>
</feature>
<comment type="function">
    <text evidence="3">Involved in transvection phenomena (= synapsis-dependent gene expression), where the synaptic pairing of chromosomes carrying genes with which zeste interacts influences the expression of these genes. Zeste binds to DNA and stimulates transcription from a nearby promoter.</text>
</comment>
<dbReference type="AlphaFoldDB" id="A0A5B7G5W3"/>
<evidence type="ECO:0000256" key="2">
    <source>
        <dbReference type="ARBA" id="ARBA00016807"/>
    </source>
</evidence>
<proteinExistence type="predicted"/>
<evidence type="ECO:0000256" key="3">
    <source>
        <dbReference type="ARBA" id="ARBA00025466"/>
    </source>
</evidence>
<evidence type="ECO:0000313" key="5">
    <source>
        <dbReference type="EMBL" id="MPC52987.1"/>
    </source>
</evidence>